<dbReference type="InterPro" id="IPR018957">
    <property type="entry name" value="Znf_C3HC4_RING-type"/>
</dbReference>
<dbReference type="GO" id="GO:0008270">
    <property type="term" value="F:zinc ion binding"/>
    <property type="evidence" value="ECO:0007669"/>
    <property type="project" value="UniProtKB-KW"/>
</dbReference>
<dbReference type="PANTHER" id="PTHR47156">
    <property type="entry name" value="PROTEIN CBG20824"/>
    <property type="match status" value="1"/>
</dbReference>
<keyword evidence="6" id="KW-1185">Reference proteome</keyword>
<keyword evidence="3" id="KW-0862">Zinc</keyword>
<dbReference type="InterPro" id="IPR013083">
    <property type="entry name" value="Znf_RING/FYVE/PHD"/>
</dbReference>
<dbReference type="Gene3D" id="3.30.40.10">
    <property type="entry name" value="Zinc/RING finger domain, C3HC4 (zinc finger)"/>
    <property type="match status" value="1"/>
</dbReference>
<dbReference type="Pfam" id="PF00097">
    <property type="entry name" value="zf-C3HC4"/>
    <property type="match status" value="1"/>
</dbReference>
<feature type="domain" description="Zinc finger C3HC4 RING-type" evidence="4">
    <location>
        <begin position="3"/>
        <end position="31"/>
    </location>
</feature>
<organism evidence="6">
    <name type="scientific">Caenorhabditis brenneri</name>
    <name type="common">Nematode worm</name>
    <dbReference type="NCBI Taxonomy" id="135651"/>
    <lineage>
        <taxon>Eukaryota</taxon>
        <taxon>Metazoa</taxon>
        <taxon>Ecdysozoa</taxon>
        <taxon>Nematoda</taxon>
        <taxon>Chromadorea</taxon>
        <taxon>Rhabditida</taxon>
        <taxon>Rhabditina</taxon>
        <taxon>Rhabditomorpha</taxon>
        <taxon>Rhabditoidea</taxon>
        <taxon>Rhabditidae</taxon>
        <taxon>Peloderinae</taxon>
        <taxon>Caenorhabditis</taxon>
    </lineage>
</organism>
<gene>
    <name evidence="5" type="ORF">CAEBREN_16176</name>
</gene>
<evidence type="ECO:0000256" key="3">
    <source>
        <dbReference type="ARBA" id="ARBA00022833"/>
    </source>
</evidence>
<name>G0MWU9_CAEBE</name>
<protein>
    <recommendedName>
        <fullName evidence="4">Zinc finger C3HC4 RING-type domain-containing protein</fullName>
    </recommendedName>
</protein>
<sequence>MLRECGHTICEQCANKLLNAKLQNLLVCPFCEKVTVVNGPAETLPKNFALLEQIESIQKIPMMSVKPNILY</sequence>
<dbReference type="EMBL" id="GL379817">
    <property type="protein sequence ID" value="EGT46250.1"/>
    <property type="molecule type" value="Genomic_DNA"/>
</dbReference>
<dbReference type="PANTHER" id="PTHR47156:SF7">
    <property type="entry name" value="RING-TYPE DOMAIN-CONTAINING PROTEIN"/>
    <property type="match status" value="1"/>
</dbReference>
<reference evidence="6" key="1">
    <citation type="submission" date="2011-07" db="EMBL/GenBank/DDBJ databases">
        <authorList>
            <consortium name="Caenorhabditis brenneri Sequencing and Analysis Consortium"/>
            <person name="Wilson R.K."/>
        </authorList>
    </citation>
    <scope>NUCLEOTIDE SEQUENCE [LARGE SCALE GENOMIC DNA]</scope>
    <source>
        <strain evidence="6">PB2801</strain>
    </source>
</reference>
<dbReference type="Proteomes" id="UP000008068">
    <property type="component" value="Unassembled WGS sequence"/>
</dbReference>
<dbReference type="InterPro" id="IPR017907">
    <property type="entry name" value="Znf_RING_CS"/>
</dbReference>
<proteinExistence type="predicted"/>
<dbReference type="InterPro" id="IPR052667">
    <property type="entry name" value="E3_ubiquitin-ligase_RING"/>
</dbReference>
<dbReference type="STRING" id="135651.G0MWU9"/>
<dbReference type="AlphaFoldDB" id="G0MWU9"/>
<keyword evidence="2" id="KW-0863">Zinc-finger</keyword>
<accession>G0MWU9</accession>
<dbReference type="PROSITE" id="PS00518">
    <property type="entry name" value="ZF_RING_1"/>
    <property type="match status" value="1"/>
</dbReference>
<evidence type="ECO:0000256" key="2">
    <source>
        <dbReference type="ARBA" id="ARBA00022771"/>
    </source>
</evidence>
<keyword evidence="1" id="KW-0479">Metal-binding</keyword>
<evidence type="ECO:0000313" key="6">
    <source>
        <dbReference type="Proteomes" id="UP000008068"/>
    </source>
</evidence>
<evidence type="ECO:0000259" key="4">
    <source>
        <dbReference type="Pfam" id="PF00097"/>
    </source>
</evidence>
<dbReference type="SUPFAM" id="SSF57850">
    <property type="entry name" value="RING/U-box"/>
    <property type="match status" value="1"/>
</dbReference>
<dbReference type="HOGENOM" id="CLU_2814698_0_0_1"/>
<dbReference type="InParanoid" id="G0MWU9"/>
<evidence type="ECO:0000313" key="5">
    <source>
        <dbReference type="EMBL" id="EGT46250.1"/>
    </source>
</evidence>
<evidence type="ECO:0000256" key="1">
    <source>
        <dbReference type="ARBA" id="ARBA00022723"/>
    </source>
</evidence>